<evidence type="ECO:0000313" key="7">
    <source>
        <dbReference type="EMBL" id="MFD0854076.1"/>
    </source>
</evidence>
<dbReference type="Pfam" id="PF07720">
    <property type="entry name" value="TPR_3"/>
    <property type="match status" value="1"/>
</dbReference>
<proteinExistence type="predicted"/>
<name>A0ABW3CHN7_9ACTN</name>
<dbReference type="PANTHER" id="PTHR43671">
    <property type="entry name" value="SERINE/THREONINE-PROTEIN KINASE NEK"/>
    <property type="match status" value="1"/>
</dbReference>
<keyword evidence="4 7" id="KW-0418">Kinase</keyword>
<keyword evidence="2 7" id="KW-0808">Transferase</keyword>
<dbReference type="SUPFAM" id="SSF56112">
    <property type="entry name" value="Protein kinase-like (PK-like)"/>
    <property type="match status" value="1"/>
</dbReference>
<protein>
    <recommendedName>
        <fullName evidence="1">non-specific serine/threonine protein kinase</fullName>
        <ecNumber evidence="1">2.7.11.1</ecNumber>
    </recommendedName>
</protein>
<keyword evidence="5" id="KW-0067">ATP-binding</keyword>
<evidence type="ECO:0000256" key="1">
    <source>
        <dbReference type="ARBA" id="ARBA00012513"/>
    </source>
</evidence>
<dbReference type="Gene3D" id="1.10.510.10">
    <property type="entry name" value="Transferase(Phosphotransferase) domain 1"/>
    <property type="match status" value="1"/>
</dbReference>
<comment type="caution">
    <text evidence="7">The sequence shown here is derived from an EMBL/GenBank/DDBJ whole genome shotgun (WGS) entry which is preliminary data.</text>
</comment>
<keyword evidence="8" id="KW-1185">Reference proteome</keyword>
<dbReference type="PANTHER" id="PTHR43671:SF13">
    <property type="entry name" value="SERINE_THREONINE-PROTEIN KINASE NEK2"/>
    <property type="match status" value="1"/>
</dbReference>
<evidence type="ECO:0000256" key="2">
    <source>
        <dbReference type="ARBA" id="ARBA00022679"/>
    </source>
</evidence>
<dbReference type="Gene3D" id="1.25.40.10">
    <property type="entry name" value="Tetratricopeptide repeat domain"/>
    <property type="match status" value="1"/>
</dbReference>
<dbReference type="Proteomes" id="UP001597083">
    <property type="component" value="Unassembled WGS sequence"/>
</dbReference>
<organism evidence="7 8">
    <name type="scientific">Actinomadura adrarensis</name>
    <dbReference type="NCBI Taxonomy" id="1819600"/>
    <lineage>
        <taxon>Bacteria</taxon>
        <taxon>Bacillati</taxon>
        <taxon>Actinomycetota</taxon>
        <taxon>Actinomycetes</taxon>
        <taxon>Streptosporangiales</taxon>
        <taxon>Thermomonosporaceae</taxon>
        <taxon>Actinomadura</taxon>
    </lineage>
</organism>
<feature type="non-terminal residue" evidence="7">
    <location>
        <position position="268"/>
    </location>
</feature>
<evidence type="ECO:0000256" key="3">
    <source>
        <dbReference type="ARBA" id="ARBA00022741"/>
    </source>
</evidence>
<evidence type="ECO:0000313" key="8">
    <source>
        <dbReference type="Proteomes" id="UP001597083"/>
    </source>
</evidence>
<dbReference type="InterPro" id="IPR000719">
    <property type="entry name" value="Prot_kinase_dom"/>
</dbReference>
<evidence type="ECO:0000259" key="6">
    <source>
        <dbReference type="PROSITE" id="PS50011"/>
    </source>
</evidence>
<keyword evidence="3" id="KW-0547">Nucleotide-binding</keyword>
<dbReference type="Pfam" id="PF00069">
    <property type="entry name" value="Pkinase"/>
    <property type="match status" value="1"/>
</dbReference>
<evidence type="ECO:0000256" key="5">
    <source>
        <dbReference type="ARBA" id="ARBA00022840"/>
    </source>
</evidence>
<dbReference type="GO" id="GO:0016301">
    <property type="term" value="F:kinase activity"/>
    <property type="evidence" value="ECO:0007669"/>
    <property type="project" value="UniProtKB-KW"/>
</dbReference>
<evidence type="ECO:0000256" key="4">
    <source>
        <dbReference type="ARBA" id="ARBA00022777"/>
    </source>
</evidence>
<dbReference type="EC" id="2.7.11.1" evidence="1"/>
<reference evidence="8" key="1">
    <citation type="journal article" date="2019" name="Int. J. Syst. Evol. Microbiol.">
        <title>The Global Catalogue of Microorganisms (GCM) 10K type strain sequencing project: providing services to taxonomists for standard genome sequencing and annotation.</title>
        <authorList>
            <consortium name="The Broad Institute Genomics Platform"/>
            <consortium name="The Broad Institute Genome Sequencing Center for Infectious Disease"/>
            <person name="Wu L."/>
            <person name="Ma J."/>
        </authorList>
    </citation>
    <scope>NUCLEOTIDE SEQUENCE [LARGE SCALE GENOMIC DNA]</scope>
    <source>
        <strain evidence="8">JCM 31696</strain>
    </source>
</reference>
<feature type="domain" description="Protein kinase" evidence="6">
    <location>
        <begin position="1"/>
        <end position="128"/>
    </location>
</feature>
<dbReference type="PROSITE" id="PS50011">
    <property type="entry name" value="PROTEIN_KINASE_DOM"/>
    <property type="match status" value="1"/>
</dbReference>
<dbReference type="InterPro" id="IPR011716">
    <property type="entry name" value="TPR-3"/>
</dbReference>
<accession>A0ABW3CHN7</accession>
<gene>
    <name evidence="7" type="ORF">ACFQ07_17700</name>
</gene>
<feature type="non-terminal residue" evidence="7">
    <location>
        <position position="1"/>
    </location>
</feature>
<sequence length="268" mass="28742">VLDFGVAVGLAPGDARRTATGAGAPFALGYTPPEQLYGSPCPQSDLYALGCVLYELLTGRQVFPGDTPYEVMRRHEDETPPPLRDARPDVPEDFEALILQMLAKQPADRPASALDVYERAVGHVNELVPLPGAVEAVTGPSPNGRLYGSVHARIRLAAHTPSRAPVVEPPHASEPVELPTHERVAKTRVEAADLAAEGRYTQAAELLSDLAEPAALALGEDDPEVLNLRLDLAAMLYQGGDYRRAIPAYRVAAAGLTEWYGPDDEKVL</sequence>
<dbReference type="InterPro" id="IPR011990">
    <property type="entry name" value="TPR-like_helical_dom_sf"/>
</dbReference>
<dbReference type="EMBL" id="JBHTIR010002672">
    <property type="protein sequence ID" value="MFD0854076.1"/>
    <property type="molecule type" value="Genomic_DNA"/>
</dbReference>
<dbReference type="InterPro" id="IPR011009">
    <property type="entry name" value="Kinase-like_dom_sf"/>
</dbReference>
<dbReference type="InterPro" id="IPR050660">
    <property type="entry name" value="NEK_Ser/Thr_kinase"/>
</dbReference>